<proteinExistence type="predicted"/>
<protein>
    <submittedName>
        <fullName evidence="2">Cell division protein FtsL</fullName>
    </submittedName>
</protein>
<reference evidence="2 3" key="1">
    <citation type="submission" date="2015-09" db="EMBL/GenBank/DDBJ databases">
        <title>Complete genome sequence of a benzo[a]pyrene-degrading bacterium Altererythrobacter epoxidivorans CGMCC 1.7731T.</title>
        <authorList>
            <person name="Li Z."/>
            <person name="Cheng H."/>
            <person name="Huo Y."/>
            <person name="Xu X."/>
        </authorList>
    </citation>
    <scope>NUCLEOTIDE SEQUENCE [LARGE SCALE GENOMIC DNA]</scope>
    <source>
        <strain evidence="2 3">CGMCC 1.7731</strain>
    </source>
</reference>
<dbReference type="STRING" id="361183.AMC99_01872"/>
<dbReference type="RefSeq" id="WP_061925773.1">
    <property type="nucleotide sequence ID" value="NZ_CP012669.1"/>
</dbReference>
<dbReference type="OrthoDB" id="7391128at2"/>
<dbReference type="PATRIC" id="fig|361183.4.peg.1843"/>
<dbReference type="Proteomes" id="UP000057938">
    <property type="component" value="Chromosome"/>
</dbReference>
<accession>A0A0M4M8V5</accession>
<evidence type="ECO:0000313" key="3">
    <source>
        <dbReference type="Proteomes" id="UP000057938"/>
    </source>
</evidence>
<name>A0A0M4M8V5_9SPHN</name>
<dbReference type="GO" id="GO:0051301">
    <property type="term" value="P:cell division"/>
    <property type="evidence" value="ECO:0007669"/>
    <property type="project" value="UniProtKB-KW"/>
</dbReference>
<gene>
    <name evidence="2" type="ORF">AMC99_01872</name>
</gene>
<dbReference type="EMBL" id="CP012669">
    <property type="protein sequence ID" value="ALE17160.1"/>
    <property type="molecule type" value="Genomic_DNA"/>
</dbReference>
<dbReference type="AlphaFoldDB" id="A0A0M4M8V5"/>
<keyword evidence="1" id="KW-0175">Coiled coil</keyword>
<dbReference type="PROSITE" id="PS51257">
    <property type="entry name" value="PROKAR_LIPOPROTEIN"/>
    <property type="match status" value="1"/>
</dbReference>
<dbReference type="KEGG" id="aep:AMC99_01872"/>
<evidence type="ECO:0000256" key="1">
    <source>
        <dbReference type="SAM" id="Coils"/>
    </source>
</evidence>
<organism evidence="2 3">
    <name type="scientific">Altererythrobacter epoxidivorans</name>
    <dbReference type="NCBI Taxonomy" id="361183"/>
    <lineage>
        <taxon>Bacteria</taxon>
        <taxon>Pseudomonadati</taxon>
        <taxon>Pseudomonadota</taxon>
        <taxon>Alphaproteobacteria</taxon>
        <taxon>Sphingomonadales</taxon>
        <taxon>Erythrobacteraceae</taxon>
        <taxon>Altererythrobacter</taxon>
    </lineage>
</organism>
<keyword evidence="3" id="KW-1185">Reference proteome</keyword>
<keyword evidence="2" id="KW-0132">Cell division</keyword>
<evidence type="ECO:0000313" key="2">
    <source>
        <dbReference type="EMBL" id="ALE17160.1"/>
    </source>
</evidence>
<sequence length="177" mass="19091">MIISGSRLRQIGWAAALMACFGLFLALSFRVHAVKSEVQLAEREIIALKRETLELETEFQARASQRQLANWNAVEFGYEAPRADQYLENERQLASLGSPRGPGAPTPIRVARAELASADSDAPRMVSPVTGKPVELAVARQVEEGQGFAGAFADLLSEATPVGTANARTVLAAEVRE</sequence>
<keyword evidence="2" id="KW-0131">Cell cycle</keyword>
<feature type="coiled-coil region" evidence="1">
    <location>
        <begin position="31"/>
        <end position="58"/>
    </location>
</feature>